<evidence type="ECO:0000313" key="2">
    <source>
        <dbReference type="Proteomes" id="UP001057375"/>
    </source>
</evidence>
<dbReference type="Proteomes" id="UP001057375">
    <property type="component" value="Unassembled WGS sequence"/>
</dbReference>
<dbReference type="SUPFAM" id="SSF55394">
    <property type="entry name" value="Bactericidal permeability-increasing protein, BPI"/>
    <property type="match status" value="1"/>
</dbReference>
<evidence type="ECO:0000313" key="1">
    <source>
        <dbReference type="EMBL" id="GKT26872.1"/>
    </source>
</evidence>
<dbReference type="Gene3D" id="3.15.20.10">
    <property type="entry name" value="Bactericidal permeability-increasing protein, domain 2"/>
    <property type="match status" value="1"/>
</dbReference>
<organism evidence="1 2">
    <name type="scientific">Aduncisulcus paluster</name>
    <dbReference type="NCBI Taxonomy" id="2918883"/>
    <lineage>
        <taxon>Eukaryota</taxon>
        <taxon>Metamonada</taxon>
        <taxon>Carpediemonas-like organisms</taxon>
        <taxon>Aduncisulcus</taxon>
    </lineage>
</organism>
<sequence length="258" mass="27079">MVFVASQVTPSTEVHVNGLPIAPLTDITTTDAFIHIAMDSSVPSSLLTAHNDGGFFSAITLTNDMLPDGSPVQLTVGSLGAIMFSRLDNFYSPDRNLILSFSVPTESEATDLYAGFTAADGISIALQVDMRVDVAQSGTTDVPEEEIALIGLGITGTGEILVSNTASDDGIIIAGSVGTLSVADPTVEYLKDGVKKSLTFFDVLPTTLDTLLKTVVIPAINDFLSAGIEFMLPGGMSADGVSVYYMDEMCYITCSIEV</sequence>
<name>A0ABQ5K6U2_9EUKA</name>
<gene>
    <name evidence="1" type="ORF">ADUPG1_013511</name>
</gene>
<dbReference type="InterPro" id="IPR017943">
    <property type="entry name" value="Bactericidal_perm-incr_a/b_dom"/>
</dbReference>
<keyword evidence="2" id="KW-1185">Reference proteome</keyword>
<comment type="caution">
    <text evidence="1">The sequence shown here is derived from an EMBL/GenBank/DDBJ whole genome shotgun (WGS) entry which is preliminary data.</text>
</comment>
<dbReference type="EMBL" id="BQXS01012685">
    <property type="protein sequence ID" value="GKT26872.1"/>
    <property type="molecule type" value="Genomic_DNA"/>
</dbReference>
<proteinExistence type="predicted"/>
<reference evidence="1" key="1">
    <citation type="submission" date="2022-03" db="EMBL/GenBank/DDBJ databases">
        <title>Draft genome sequence of Aduncisulcus paluster, a free-living microaerophilic Fornicata.</title>
        <authorList>
            <person name="Yuyama I."/>
            <person name="Kume K."/>
            <person name="Tamura T."/>
            <person name="Inagaki Y."/>
            <person name="Hashimoto T."/>
        </authorList>
    </citation>
    <scope>NUCLEOTIDE SEQUENCE</scope>
    <source>
        <strain evidence="1">NY0171</strain>
    </source>
</reference>
<protein>
    <submittedName>
        <fullName evidence="1">Uncharacterized protein</fullName>
    </submittedName>
</protein>
<accession>A0ABQ5K6U2</accession>